<sequence length="141" mass="15805">MVEDINMLLERFNFSEEESIRLVSSNMSSTNGKGYEAWAVDIQHSLRLHGSTGGFGMKVVDNLDNYLGLPLPVGVSWMTCNQRFVECDGRAKRVEGFGLCFRGRKFATPRRLLRLSKMALVGRWEMAQASISDQTIGVLKA</sequence>
<reference evidence="1 2" key="1">
    <citation type="journal article" date="2019" name="Genome Biol. Evol.">
        <title>Insights into the evolution of the New World diploid cottons (Gossypium, subgenus Houzingenia) based on genome sequencing.</title>
        <authorList>
            <person name="Grover C.E."/>
            <person name="Arick M.A. 2nd"/>
            <person name="Thrash A."/>
            <person name="Conover J.L."/>
            <person name="Sanders W.S."/>
            <person name="Peterson D.G."/>
            <person name="Frelichowski J.E."/>
            <person name="Scheffler J.A."/>
            <person name="Scheffler B.E."/>
            <person name="Wendel J.F."/>
        </authorList>
    </citation>
    <scope>NUCLEOTIDE SEQUENCE [LARGE SCALE GENOMIC DNA]</scope>
    <source>
        <strain evidence="1">4</strain>
        <tissue evidence="1">Leaf</tissue>
    </source>
</reference>
<dbReference type="EMBL" id="JABEZV010449666">
    <property type="protein sequence ID" value="MBA0731444.1"/>
    <property type="molecule type" value="Genomic_DNA"/>
</dbReference>
<keyword evidence="2" id="KW-1185">Reference proteome</keyword>
<comment type="caution">
    <text evidence="1">The sequence shown here is derived from an EMBL/GenBank/DDBJ whole genome shotgun (WGS) entry which is preliminary data.</text>
</comment>
<dbReference type="AlphaFoldDB" id="A0A7J9B752"/>
<accession>A0A7J9B752</accession>
<organism evidence="1 2">
    <name type="scientific">Gossypium laxum</name>
    <dbReference type="NCBI Taxonomy" id="34288"/>
    <lineage>
        <taxon>Eukaryota</taxon>
        <taxon>Viridiplantae</taxon>
        <taxon>Streptophyta</taxon>
        <taxon>Embryophyta</taxon>
        <taxon>Tracheophyta</taxon>
        <taxon>Spermatophyta</taxon>
        <taxon>Magnoliopsida</taxon>
        <taxon>eudicotyledons</taxon>
        <taxon>Gunneridae</taxon>
        <taxon>Pentapetalae</taxon>
        <taxon>rosids</taxon>
        <taxon>malvids</taxon>
        <taxon>Malvales</taxon>
        <taxon>Malvaceae</taxon>
        <taxon>Malvoideae</taxon>
        <taxon>Gossypium</taxon>
    </lineage>
</organism>
<gene>
    <name evidence="1" type="ORF">Golax_022831</name>
</gene>
<name>A0A7J9B752_9ROSI</name>
<evidence type="ECO:0000313" key="2">
    <source>
        <dbReference type="Proteomes" id="UP000593574"/>
    </source>
</evidence>
<protein>
    <submittedName>
        <fullName evidence="1">Uncharacterized protein</fullName>
    </submittedName>
</protein>
<proteinExistence type="predicted"/>
<dbReference type="Proteomes" id="UP000593574">
    <property type="component" value="Unassembled WGS sequence"/>
</dbReference>
<evidence type="ECO:0000313" key="1">
    <source>
        <dbReference type="EMBL" id="MBA0731444.1"/>
    </source>
</evidence>